<proteinExistence type="predicted"/>
<gene>
    <name evidence="1" type="ORF">FLJC2902T_30840</name>
</gene>
<accession>V6SGM9</accession>
<name>V6SGM9_9FLAO</name>
<dbReference type="EMBL" id="AVGG01000030">
    <property type="protein sequence ID" value="ESU25614.1"/>
    <property type="molecule type" value="Genomic_DNA"/>
</dbReference>
<dbReference type="Proteomes" id="UP000018004">
    <property type="component" value="Unassembled WGS sequence"/>
</dbReference>
<sequence>MKKFSFRFNLNFLKNFPCFAGCKGNTFFLISQVFFNYFSI</sequence>
<reference evidence="1 2" key="1">
    <citation type="submission" date="2013-08" db="EMBL/GenBank/DDBJ databases">
        <title>Flavobacterium limnosediminis JC2902 genome sequencing.</title>
        <authorList>
            <person name="Lee K."/>
            <person name="Yi H."/>
            <person name="Park S."/>
            <person name="Chun J."/>
        </authorList>
    </citation>
    <scope>NUCLEOTIDE SEQUENCE [LARGE SCALE GENOMIC DNA]</scope>
    <source>
        <strain evidence="1 2">JC2902</strain>
    </source>
</reference>
<protein>
    <submittedName>
        <fullName evidence="1">Uncharacterized protein</fullName>
    </submittedName>
</protein>
<evidence type="ECO:0000313" key="1">
    <source>
        <dbReference type="EMBL" id="ESU25614.1"/>
    </source>
</evidence>
<keyword evidence="2" id="KW-1185">Reference proteome</keyword>
<comment type="caution">
    <text evidence="1">The sequence shown here is derived from an EMBL/GenBank/DDBJ whole genome shotgun (WGS) entry which is preliminary data.</text>
</comment>
<organism evidence="1 2">
    <name type="scientific">Flavobacterium limnosediminis JC2902</name>
    <dbReference type="NCBI Taxonomy" id="1341181"/>
    <lineage>
        <taxon>Bacteria</taxon>
        <taxon>Pseudomonadati</taxon>
        <taxon>Bacteroidota</taxon>
        <taxon>Flavobacteriia</taxon>
        <taxon>Flavobacteriales</taxon>
        <taxon>Flavobacteriaceae</taxon>
        <taxon>Flavobacterium</taxon>
    </lineage>
</organism>
<dbReference type="AlphaFoldDB" id="V6SGM9"/>
<evidence type="ECO:0000313" key="2">
    <source>
        <dbReference type="Proteomes" id="UP000018004"/>
    </source>
</evidence>